<name>A0A0G2GQP7_9PEZI</name>
<gene>
    <name evidence="3" type="ORF">UCDDS831_g02021</name>
</gene>
<feature type="domain" description="DUF7888" evidence="2">
    <location>
        <begin position="29"/>
        <end position="156"/>
    </location>
</feature>
<reference evidence="3 4" key="1">
    <citation type="submission" date="2015-03" db="EMBL/GenBank/DDBJ databases">
        <authorList>
            <person name="Morales-Cruz A."/>
            <person name="Amrine K.C."/>
            <person name="Cantu D."/>
        </authorList>
    </citation>
    <scope>NUCLEOTIDE SEQUENCE [LARGE SCALE GENOMIC DNA]</scope>
    <source>
        <strain evidence="3">DS831</strain>
    </source>
</reference>
<dbReference type="AlphaFoldDB" id="A0A0G2GQP7"/>
<dbReference type="Proteomes" id="UP000034182">
    <property type="component" value="Unassembled WGS sequence"/>
</dbReference>
<feature type="signal peptide" evidence="1">
    <location>
        <begin position="1"/>
        <end position="17"/>
    </location>
</feature>
<evidence type="ECO:0000313" key="4">
    <source>
        <dbReference type="Proteomes" id="UP000034182"/>
    </source>
</evidence>
<feature type="chain" id="PRO_5002544975" description="DUF7888 domain-containing protein" evidence="1">
    <location>
        <begin position="18"/>
        <end position="157"/>
    </location>
</feature>
<reference evidence="3 4" key="2">
    <citation type="submission" date="2015-05" db="EMBL/GenBank/DDBJ databases">
        <title>Distinctive expansion of gene families associated with plant cell wall degradation and secondary metabolism in the genomes of grapevine trunk pathogens.</title>
        <authorList>
            <person name="Lawrence D.P."/>
            <person name="Travadon R."/>
            <person name="Rolshausen P.E."/>
            <person name="Baumgartner K."/>
        </authorList>
    </citation>
    <scope>NUCLEOTIDE SEQUENCE [LARGE SCALE GENOMIC DNA]</scope>
    <source>
        <strain evidence="3">DS831</strain>
    </source>
</reference>
<evidence type="ECO:0000256" key="1">
    <source>
        <dbReference type="SAM" id="SignalP"/>
    </source>
</evidence>
<dbReference type="EMBL" id="LAQI01000036">
    <property type="protein sequence ID" value="KKY25678.1"/>
    <property type="molecule type" value="Genomic_DNA"/>
</dbReference>
<organism evidence="3 4">
    <name type="scientific">Diplodia seriata</name>
    <dbReference type="NCBI Taxonomy" id="420778"/>
    <lineage>
        <taxon>Eukaryota</taxon>
        <taxon>Fungi</taxon>
        <taxon>Dikarya</taxon>
        <taxon>Ascomycota</taxon>
        <taxon>Pezizomycotina</taxon>
        <taxon>Dothideomycetes</taxon>
        <taxon>Dothideomycetes incertae sedis</taxon>
        <taxon>Botryosphaeriales</taxon>
        <taxon>Botryosphaeriaceae</taxon>
        <taxon>Diplodia</taxon>
    </lineage>
</organism>
<dbReference type="PANTHER" id="PTHR40845">
    <property type="match status" value="1"/>
</dbReference>
<dbReference type="PANTHER" id="PTHR40845:SF1">
    <property type="match status" value="1"/>
</dbReference>
<protein>
    <recommendedName>
        <fullName evidence="2">DUF7888 domain-containing protein</fullName>
    </recommendedName>
</protein>
<evidence type="ECO:0000259" key="2">
    <source>
        <dbReference type="Pfam" id="PF25411"/>
    </source>
</evidence>
<evidence type="ECO:0000313" key="3">
    <source>
        <dbReference type="EMBL" id="KKY25678.1"/>
    </source>
</evidence>
<sequence length="157" mass="17091">MRLLPVVVASLMAGVQASPVPQGTTGSQISNAQYGQAIGYAAQGAIDAVKGINNWNKKREAFVKAVVQGMWDRNPNRQEAPAAICYNKGYDLRVPTGMKGLRDQEVSSGPLKTDYDCFYMTGNNAFWSRGDGGSVNLYTVYDGNRCRFDASSDLYCD</sequence>
<accession>A0A0G2GQP7</accession>
<keyword evidence="1" id="KW-0732">Signal</keyword>
<dbReference type="Pfam" id="PF25411">
    <property type="entry name" value="DUF7888"/>
    <property type="match status" value="1"/>
</dbReference>
<comment type="caution">
    <text evidence="3">The sequence shown here is derived from an EMBL/GenBank/DDBJ whole genome shotgun (WGS) entry which is preliminary data.</text>
</comment>
<dbReference type="InterPro" id="IPR057210">
    <property type="entry name" value="DUF7888"/>
</dbReference>
<proteinExistence type="predicted"/>